<sequence length="588" mass="66448">MLEIELESERMTMDEHKIVVGKAAPPLKQDSLSHYQVDLGTSISNRMSPHYVSRAFRAFRTDDHEDIPSASYKHRPDADKSLIVLDFHVVWESFRGRSLKILSSLKCTRRNKSHLPSQAKDIDFSTISVRGSLIRKKRKLALEDSLVFRSGDLCAKLRSAYASIVKVSGTYTIACPSSTAIWSHIADKRRRAQALLPSTRGTIVQCFYRRYAFLLGHEKRPLRYPSVRSVAISHTHARADPDRLERGKCSSRSAFRSTAQITPQMITPSNHSSLNYPLRSFVWGRSRKAAYTRWFVPARASNAREVTSKVWVSTKYVLVLVAAWPHRNLQAHIDNQSIMLSRHANLLNDVASSPLIKNMRHGAFIPQCRFACKAWIYFYDNADEDVFQRANDSEVDELPDRLMSEIDFLGQDTLFSKTIPGFKSTGERSSTLRASVSTKQWPSDCAITYLPLTPPTIDPQSAIAILKIWILSCFLCATTTWIHRRKKFLYSGEQTDLSSVNLIIRDGRKNTLDALVLAVRARKSSLGGVFSGGLCPVRPVNAFSGKLNLGSCQNLSEFGVDYNLMDRRWNQFQILLPCWSSDIPAIAE</sequence>
<proteinExistence type="predicted"/>
<dbReference type="EMBL" id="KQ086106">
    <property type="protein sequence ID" value="KLO08107.1"/>
    <property type="molecule type" value="Genomic_DNA"/>
</dbReference>
<accession>A0A0H2R9R1</accession>
<protein>
    <submittedName>
        <fullName evidence="1">Uncharacterized protein</fullName>
    </submittedName>
</protein>
<gene>
    <name evidence="1" type="ORF">SCHPADRAFT_932005</name>
</gene>
<dbReference type="InParanoid" id="A0A0H2R9R1"/>
<keyword evidence="2" id="KW-1185">Reference proteome</keyword>
<name>A0A0H2R9R1_9AGAM</name>
<feature type="non-terminal residue" evidence="1">
    <location>
        <position position="588"/>
    </location>
</feature>
<dbReference type="AlphaFoldDB" id="A0A0H2R9R1"/>
<organism evidence="1 2">
    <name type="scientific">Schizopora paradoxa</name>
    <dbReference type="NCBI Taxonomy" id="27342"/>
    <lineage>
        <taxon>Eukaryota</taxon>
        <taxon>Fungi</taxon>
        <taxon>Dikarya</taxon>
        <taxon>Basidiomycota</taxon>
        <taxon>Agaricomycotina</taxon>
        <taxon>Agaricomycetes</taxon>
        <taxon>Hymenochaetales</taxon>
        <taxon>Schizoporaceae</taxon>
        <taxon>Schizopora</taxon>
    </lineage>
</organism>
<evidence type="ECO:0000313" key="1">
    <source>
        <dbReference type="EMBL" id="KLO08107.1"/>
    </source>
</evidence>
<reference evidence="1 2" key="1">
    <citation type="submission" date="2015-04" db="EMBL/GenBank/DDBJ databases">
        <title>Complete genome sequence of Schizopora paradoxa KUC8140, a cosmopolitan wood degrader in East Asia.</title>
        <authorList>
            <consortium name="DOE Joint Genome Institute"/>
            <person name="Min B."/>
            <person name="Park H."/>
            <person name="Jang Y."/>
            <person name="Kim J.-J."/>
            <person name="Kim K.H."/>
            <person name="Pangilinan J."/>
            <person name="Lipzen A."/>
            <person name="Riley R."/>
            <person name="Grigoriev I.V."/>
            <person name="Spatafora J.W."/>
            <person name="Choi I.-G."/>
        </authorList>
    </citation>
    <scope>NUCLEOTIDE SEQUENCE [LARGE SCALE GENOMIC DNA]</scope>
    <source>
        <strain evidence="1 2">KUC8140</strain>
    </source>
</reference>
<dbReference type="Proteomes" id="UP000053477">
    <property type="component" value="Unassembled WGS sequence"/>
</dbReference>
<evidence type="ECO:0000313" key="2">
    <source>
        <dbReference type="Proteomes" id="UP000053477"/>
    </source>
</evidence>